<name>A0A3M8R8M2_9PROT</name>
<dbReference type="InterPro" id="IPR002636">
    <property type="entry name" value="DUF29"/>
</dbReference>
<organism evidence="1">
    <name type="scientific">Acidithiobacillus sulfuriphilus</name>
    <dbReference type="NCBI Taxonomy" id="1867749"/>
    <lineage>
        <taxon>Bacteria</taxon>
        <taxon>Pseudomonadati</taxon>
        <taxon>Pseudomonadota</taxon>
        <taxon>Acidithiobacillia</taxon>
        <taxon>Acidithiobacillales</taxon>
        <taxon>Acidithiobacillaceae</taxon>
        <taxon>Acidithiobacillus</taxon>
    </lineage>
</organism>
<protein>
    <submittedName>
        <fullName evidence="1">DUF29 domain-containing protein</fullName>
    </submittedName>
</protein>
<accession>A0A3M8R8M2</accession>
<sequence length="151" mass="17710">MGTALKLDTSAGLYHQDFYVWTMEQADLLRRHKPDWMDWENAAEELESMGKKDRRELVSRMTVLLMHLAKWYWQAEKRSPGWSGTIEEQREQIEFSLNDSPSLRSFLQYSFPEAWGRAIKKAARETGLPLSTFPEACPWPIEDVLGDWMPE</sequence>
<dbReference type="EMBL" id="RIZI01000147">
    <property type="protein sequence ID" value="RNF64917.1"/>
    <property type="molecule type" value="Genomic_DNA"/>
</dbReference>
<dbReference type="PANTHER" id="PTHR34235">
    <property type="entry name" value="SLR1203 PROTEIN-RELATED"/>
    <property type="match status" value="1"/>
</dbReference>
<reference evidence="1" key="1">
    <citation type="submission" date="2018-10" db="EMBL/GenBank/DDBJ databases">
        <title>Acidithiobacillus sulfuriphilus sp. nov.: an extremely acidophilic sulfur-oxidizing chemolithotroph isolated from a neutral pH environment.</title>
        <authorList>
            <person name="Falagan C."/>
            <person name="Moya-Beltran A."/>
            <person name="Quatrini R."/>
            <person name="Johnson D.B."/>
        </authorList>
    </citation>
    <scope>NUCLEOTIDE SEQUENCE [LARGE SCALE GENOMIC DNA]</scope>
    <source>
        <strain evidence="1">CJ-2</strain>
    </source>
</reference>
<proteinExistence type="predicted"/>
<dbReference type="RefSeq" id="WP_123102960.1">
    <property type="nucleotide sequence ID" value="NZ_CP127527.1"/>
</dbReference>
<dbReference type="AlphaFoldDB" id="A0A3M8R8M2"/>
<gene>
    <name evidence="1" type="ORF">EC580_05480</name>
</gene>
<evidence type="ECO:0000313" key="1">
    <source>
        <dbReference type="EMBL" id="RNF64917.1"/>
    </source>
</evidence>
<dbReference type="Pfam" id="PF01724">
    <property type="entry name" value="DUF29"/>
    <property type="match status" value="1"/>
</dbReference>
<comment type="caution">
    <text evidence="1">The sequence shown here is derived from an EMBL/GenBank/DDBJ whole genome shotgun (WGS) entry which is preliminary data.</text>
</comment>
<dbReference type="OrthoDB" id="5766125at2"/>
<dbReference type="Gene3D" id="1.20.1220.20">
    <property type="entry name" value="Uncharcterised protein PF01724"/>
    <property type="match status" value="1"/>
</dbReference>